<dbReference type="AlphaFoldDB" id="A0A511DR27"/>
<dbReference type="GO" id="GO:0016787">
    <property type="term" value="F:hydrolase activity"/>
    <property type="evidence" value="ECO:0007669"/>
    <property type="project" value="UniProtKB-KW"/>
</dbReference>
<evidence type="ECO:0000256" key="1">
    <source>
        <dbReference type="ARBA" id="ARBA00022801"/>
    </source>
</evidence>
<reference evidence="3 4" key="1">
    <citation type="submission" date="2019-07" db="EMBL/GenBank/DDBJ databases">
        <title>Whole genome shotgun sequence of Pseudonocardia sulfidoxydans NBRC 16205.</title>
        <authorList>
            <person name="Hosoyama A."/>
            <person name="Uohara A."/>
            <person name="Ohji S."/>
            <person name="Ichikawa N."/>
        </authorList>
    </citation>
    <scope>NUCLEOTIDE SEQUENCE [LARGE SCALE GENOMIC DNA]</scope>
    <source>
        <strain evidence="3 4">NBRC 16205</strain>
    </source>
</reference>
<keyword evidence="1" id="KW-0378">Hydrolase</keyword>
<dbReference type="PANTHER" id="PTHR43540">
    <property type="entry name" value="PEROXYUREIDOACRYLATE/UREIDOACRYLATE AMIDOHYDROLASE-RELATED"/>
    <property type="match status" value="1"/>
</dbReference>
<proteinExistence type="predicted"/>
<dbReference type="Proteomes" id="UP000321685">
    <property type="component" value="Unassembled WGS sequence"/>
</dbReference>
<evidence type="ECO:0000313" key="4">
    <source>
        <dbReference type="Proteomes" id="UP000321685"/>
    </source>
</evidence>
<dbReference type="SUPFAM" id="SSF52499">
    <property type="entry name" value="Isochorismatase-like hydrolases"/>
    <property type="match status" value="1"/>
</dbReference>
<dbReference type="InterPro" id="IPR000868">
    <property type="entry name" value="Isochorismatase-like_dom"/>
</dbReference>
<dbReference type="PANTHER" id="PTHR43540:SF1">
    <property type="entry name" value="ISOCHORISMATASE HYDROLASE"/>
    <property type="match status" value="1"/>
</dbReference>
<accession>A0A511DR27</accession>
<evidence type="ECO:0000313" key="3">
    <source>
        <dbReference type="EMBL" id="GEL26693.1"/>
    </source>
</evidence>
<dbReference type="EMBL" id="BJVJ01000105">
    <property type="protein sequence ID" value="GEL26693.1"/>
    <property type="molecule type" value="Genomic_DNA"/>
</dbReference>
<evidence type="ECO:0000259" key="2">
    <source>
        <dbReference type="Pfam" id="PF00857"/>
    </source>
</evidence>
<protein>
    <submittedName>
        <fullName evidence="3">N-carbamoylsarcosine amidase</fullName>
    </submittedName>
</protein>
<sequence length="221" mass="23805">MRFLTEQDTRLLDRTSWAKREPFGLGARPAVIVVDAYYGALGERRPLDEILDAWPSACGPAGWDAVDRTVGLLDAARAAGAPIFYLTGLAANPNPWNRKTRPAPRRRNPTFLRIVDELAPQPGDTVLEKVTPSGFTSSALAPLLTAAGVDTVLVCGEATSGCVRATAVDACVLGHRVGVVEDCCFDRIEASHWMSLFDLDQKYADVLDRDAAVTYLTGTAS</sequence>
<organism evidence="3 4">
    <name type="scientific">Pseudonocardia sulfidoxydans NBRC 16205</name>
    <dbReference type="NCBI Taxonomy" id="1223511"/>
    <lineage>
        <taxon>Bacteria</taxon>
        <taxon>Bacillati</taxon>
        <taxon>Actinomycetota</taxon>
        <taxon>Actinomycetes</taxon>
        <taxon>Pseudonocardiales</taxon>
        <taxon>Pseudonocardiaceae</taxon>
        <taxon>Pseudonocardia</taxon>
    </lineage>
</organism>
<keyword evidence="4" id="KW-1185">Reference proteome</keyword>
<dbReference type="Pfam" id="PF00857">
    <property type="entry name" value="Isochorismatase"/>
    <property type="match status" value="1"/>
</dbReference>
<gene>
    <name evidence="3" type="ORF">PSU4_56470</name>
</gene>
<feature type="domain" description="Isochorismatase-like" evidence="2">
    <location>
        <begin position="61"/>
        <end position="210"/>
    </location>
</feature>
<comment type="caution">
    <text evidence="3">The sequence shown here is derived from an EMBL/GenBank/DDBJ whole genome shotgun (WGS) entry which is preliminary data.</text>
</comment>
<dbReference type="Gene3D" id="3.40.50.850">
    <property type="entry name" value="Isochorismatase-like"/>
    <property type="match status" value="1"/>
</dbReference>
<name>A0A511DR27_9PSEU</name>
<dbReference type="InterPro" id="IPR050272">
    <property type="entry name" value="Isochorismatase-like_hydrls"/>
</dbReference>
<dbReference type="InterPro" id="IPR036380">
    <property type="entry name" value="Isochorismatase-like_sf"/>
</dbReference>